<proteinExistence type="predicted"/>
<evidence type="ECO:0000259" key="1">
    <source>
        <dbReference type="SMART" id="SM00421"/>
    </source>
</evidence>
<accession>A0AB39S9K9</accession>
<dbReference type="InterPro" id="IPR000792">
    <property type="entry name" value="Tscrpt_reg_LuxR_C"/>
</dbReference>
<sequence length="331" mass="36071">MEISGADGLRVLRLVREAEEAGSVEELRERALLALMELIPCDAGQWYRLSADSLTTGLAALSHPEGSFHEDPMVIYNHPLDHPLTEVMLQTPTPEAWKVSDVAGDRQWQRTHCFNLDFRPFGMRRHLVASGGSDTAIVKGYALVRSGSDFNERERDLLGFAQLQLAAAERHLAERERLIALSAVALELVGSQGRGVAALDEHGHPYALNAAAAALLPLVREDPRMAGTVPFAVRHVEVRPLPTTAPGLPTLLLLRDLAQGRAAARLFGVTEQEHRTLVHLDSGRTATEAANRMGLSAATVRGYIASLHRKLEAGHTAALLRRGRDLGLLDD</sequence>
<reference evidence="2" key="1">
    <citation type="submission" date="2024-07" db="EMBL/GenBank/DDBJ databases">
        <authorList>
            <person name="Yu S.T."/>
        </authorList>
    </citation>
    <scope>NUCLEOTIDE SEQUENCE</scope>
    <source>
        <strain evidence="2">R35</strain>
    </source>
</reference>
<gene>
    <name evidence="2" type="ORF">AB5J50_31595</name>
</gene>
<dbReference type="SMART" id="SM00421">
    <property type="entry name" value="HTH_LUXR"/>
    <property type="match status" value="1"/>
</dbReference>
<dbReference type="InterPro" id="IPR016032">
    <property type="entry name" value="Sig_transdc_resp-reg_C-effctor"/>
</dbReference>
<dbReference type="GO" id="GO:0006355">
    <property type="term" value="P:regulation of DNA-templated transcription"/>
    <property type="evidence" value="ECO:0007669"/>
    <property type="project" value="InterPro"/>
</dbReference>
<organism evidence="2">
    <name type="scientific">Streptomyces sp. R35</name>
    <dbReference type="NCBI Taxonomy" id="3238630"/>
    <lineage>
        <taxon>Bacteria</taxon>
        <taxon>Bacillati</taxon>
        <taxon>Actinomycetota</taxon>
        <taxon>Actinomycetes</taxon>
        <taxon>Kitasatosporales</taxon>
        <taxon>Streptomycetaceae</taxon>
        <taxon>Streptomyces</taxon>
    </lineage>
</organism>
<protein>
    <submittedName>
        <fullName evidence="2">Helix-turn-helix transcriptional regulator</fullName>
    </submittedName>
</protein>
<dbReference type="AlphaFoldDB" id="A0AB39S9K9"/>
<dbReference type="GO" id="GO:0003677">
    <property type="term" value="F:DNA binding"/>
    <property type="evidence" value="ECO:0007669"/>
    <property type="project" value="InterPro"/>
</dbReference>
<dbReference type="InterPro" id="IPR036388">
    <property type="entry name" value="WH-like_DNA-bd_sf"/>
</dbReference>
<dbReference type="SUPFAM" id="SSF46894">
    <property type="entry name" value="C-terminal effector domain of the bipartite response regulators"/>
    <property type="match status" value="1"/>
</dbReference>
<dbReference type="RefSeq" id="WP_369261539.1">
    <property type="nucleotide sequence ID" value="NZ_CP163440.1"/>
</dbReference>
<evidence type="ECO:0000313" key="2">
    <source>
        <dbReference type="EMBL" id="XDQ65007.1"/>
    </source>
</evidence>
<feature type="domain" description="HTH luxR-type" evidence="1">
    <location>
        <begin position="266"/>
        <end position="323"/>
    </location>
</feature>
<name>A0AB39S9K9_9ACTN</name>
<dbReference type="EMBL" id="CP163440">
    <property type="protein sequence ID" value="XDQ65007.1"/>
    <property type="molecule type" value="Genomic_DNA"/>
</dbReference>
<dbReference type="Gene3D" id="1.10.10.10">
    <property type="entry name" value="Winged helix-like DNA-binding domain superfamily/Winged helix DNA-binding domain"/>
    <property type="match status" value="1"/>
</dbReference>